<gene>
    <name evidence="2" type="ORF">ACFH04_02335</name>
</gene>
<dbReference type="RefSeq" id="WP_394316413.1">
    <property type="nucleotide sequence ID" value="NZ_JBHMQV010000001.1"/>
</dbReference>
<sequence>MIRSSADGHAVVVGAGLAGLLSAQVLARRFARVTLVERDRLPQSGPAFRPGVPQSRHVHLLWSRGLDLIESQLPGITDDLLAGGARLLRAPTDLHWPSPVDWFGPMPGTTLLAGSRELIEWTVRQQVLREKRIEPRTGTEAIGLLAAPGDAGVRGIGVRPRGTPNDDRAEQLTADFVLDASGRTWRHYERLRRWPDGFVVLGDASCRFNPVYGHGMTVAALAAHSLAQETEGRDHHGIRRAARRIQRRTAASASTALGIALGGDLRSPDTEGPQPGRFATVLQRYMPHLLAGANKDPVLSHALFDVLSLNATPSTLFAPSTVIRVLGKWRLPTAPATEPYPPNGHSARAQP</sequence>
<name>A0ABV6TAW6_9ACTN</name>
<dbReference type="InterPro" id="IPR036188">
    <property type="entry name" value="FAD/NAD-bd_sf"/>
</dbReference>
<dbReference type="Pfam" id="PF01494">
    <property type="entry name" value="FAD_binding_3"/>
    <property type="match status" value="1"/>
</dbReference>
<comment type="caution">
    <text evidence="2">The sequence shown here is derived from an EMBL/GenBank/DDBJ whole genome shotgun (WGS) entry which is preliminary data.</text>
</comment>
<protein>
    <submittedName>
        <fullName evidence="2">FAD-dependent oxidoreductase</fullName>
    </submittedName>
</protein>
<keyword evidence="3" id="KW-1185">Reference proteome</keyword>
<reference evidence="2 3" key="1">
    <citation type="submission" date="2024-09" db="EMBL/GenBank/DDBJ databases">
        <authorList>
            <person name="Sun Q."/>
            <person name="Mori K."/>
        </authorList>
    </citation>
    <scope>NUCLEOTIDE SEQUENCE [LARGE SCALE GENOMIC DNA]</scope>
    <source>
        <strain evidence="2 3">JCM 4557</strain>
    </source>
</reference>
<dbReference type="PANTHER" id="PTHR43422:SF3">
    <property type="entry name" value="THIAMINE THIAZOLE SYNTHASE"/>
    <property type="match status" value="1"/>
</dbReference>
<dbReference type="PANTHER" id="PTHR43422">
    <property type="entry name" value="THIAMINE THIAZOLE SYNTHASE"/>
    <property type="match status" value="1"/>
</dbReference>
<dbReference type="EMBL" id="JBHMQV010000001">
    <property type="protein sequence ID" value="MFC0842573.1"/>
    <property type="molecule type" value="Genomic_DNA"/>
</dbReference>
<proteinExistence type="predicted"/>
<accession>A0ABV6TAW6</accession>
<dbReference type="InterPro" id="IPR002938">
    <property type="entry name" value="FAD-bd"/>
</dbReference>
<dbReference type="Proteomes" id="UP001589887">
    <property type="component" value="Unassembled WGS sequence"/>
</dbReference>
<evidence type="ECO:0000259" key="1">
    <source>
        <dbReference type="Pfam" id="PF01494"/>
    </source>
</evidence>
<feature type="domain" description="FAD-binding" evidence="1">
    <location>
        <begin position="10"/>
        <end position="67"/>
    </location>
</feature>
<evidence type="ECO:0000313" key="2">
    <source>
        <dbReference type="EMBL" id="MFC0842573.1"/>
    </source>
</evidence>
<organism evidence="2 3">
    <name type="scientific">Streptomyces noboritoensis</name>
    <dbReference type="NCBI Taxonomy" id="67337"/>
    <lineage>
        <taxon>Bacteria</taxon>
        <taxon>Bacillati</taxon>
        <taxon>Actinomycetota</taxon>
        <taxon>Actinomycetes</taxon>
        <taxon>Kitasatosporales</taxon>
        <taxon>Streptomycetaceae</taxon>
        <taxon>Streptomyces</taxon>
    </lineage>
</organism>
<dbReference type="SUPFAM" id="SSF51905">
    <property type="entry name" value="FAD/NAD(P)-binding domain"/>
    <property type="match status" value="1"/>
</dbReference>
<dbReference type="Gene3D" id="3.50.50.60">
    <property type="entry name" value="FAD/NAD(P)-binding domain"/>
    <property type="match status" value="2"/>
</dbReference>
<evidence type="ECO:0000313" key="3">
    <source>
        <dbReference type="Proteomes" id="UP001589887"/>
    </source>
</evidence>